<dbReference type="Proteomes" id="UP000095546">
    <property type="component" value="Unassembled WGS sequence"/>
</dbReference>
<sequence length="90" mass="10303">MKEKNAFIFFNCDEEKSQKSMNVFYNKEIFRDLKVSRKALFAKIEEELAAGRIHAKEEDIPAIRDAILNGNPTDASAYIQYGTILSFPIV</sequence>
<protein>
    <submittedName>
        <fullName evidence="1">Uncharacterized protein</fullName>
    </submittedName>
</protein>
<accession>A0A174B8M3</accession>
<dbReference type="EMBL" id="CYYU01000016">
    <property type="protein sequence ID" value="CUN95998.1"/>
    <property type="molecule type" value="Genomic_DNA"/>
</dbReference>
<evidence type="ECO:0000313" key="2">
    <source>
        <dbReference type="Proteomes" id="UP000095546"/>
    </source>
</evidence>
<keyword evidence="2" id="KW-1185">Reference proteome</keyword>
<dbReference type="OrthoDB" id="1666642at2"/>
<reference evidence="1 2" key="1">
    <citation type="submission" date="2015-09" db="EMBL/GenBank/DDBJ databases">
        <authorList>
            <consortium name="Pathogen Informatics"/>
        </authorList>
    </citation>
    <scope>NUCLEOTIDE SEQUENCE [LARGE SCALE GENOMIC DNA]</scope>
    <source>
        <strain evidence="1 2">2789STDY5608828</strain>
    </source>
</reference>
<dbReference type="GeneID" id="93482501"/>
<proteinExistence type="predicted"/>
<dbReference type="eggNOG" id="ENOG50344KS">
    <property type="taxonomic scope" value="Bacteria"/>
</dbReference>
<name>A0A174B8M3_9FIRM</name>
<gene>
    <name evidence="1" type="ORF">ERS852385_01788</name>
</gene>
<dbReference type="RefSeq" id="WP_005843084.1">
    <property type="nucleotide sequence ID" value="NZ_CABIWZ010000016.1"/>
</dbReference>
<dbReference type="AlphaFoldDB" id="A0A174B8M3"/>
<organism evidence="1 2">
    <name type="scientific">Mitsuokella jalaludinii</name>
    <dbReference type="NCBI Taxonomy" id="187979"/>
    <lineage>
        <taxon>Bacteria</taxon>
        <taxon>Bacillati</taxon>
        <taxon>Bacillota</taxon>
        <taxon>Negativicutes</taxon>
        <taxon>Selenomonadales</taxon>
        <taxon>Selenomonadaceae</taxon>
        <taxon>Mitsuokella</taxon>
    </lineage>
</organism>
<evidence type="ECO:0000313" key="1">
    <source>
        <dbReference type="EMBL" id="CUN95998.1"/>
    </source>
</evidence>